<keyword evidence="6" id="KW-0175">Coiled coil</keyword>
<dbReference type="Proteomes" id="UP000283732">
    <property type="component" value="Unassembled WGS sequence"/>
</dbReference>
<dbReference type="InterPro" id="IPR051476">
    <property type="entry name" value="Bac_ResReg_Asp_Phosphatase"/>
</dbReference>
<keyword evidence="3" id="KW-0677">Repeat</keyword>
<protein>
    <submittedName>
        <fullName evidence="9">6-bladed beta-propeller</fullName>
    </submittedName>
</protein>
<gene>
    <name evidence="9" type="ORF">DW191_17220</name>
    <name evidence="8" type="ORF">DW986_03365</name>
</gene>
<comment type="similarity">
    <text evidence="5">Belongs to the Rap family.</text>
</comment>
<evidence type="ECO:0000256" key="6">
    <source>
        <dbReference type="SAM" id="Coils"/>
    </source>
</evidence>
<keyword evidence="2" id="KW-0963">Cytoplasm</keyword>
<evidence type="ECO:0000313" key="8">
    <source>
        <dbReference type="EMBL" id="RGZ50314.1"/>
    </source>
</evidence>
<evidence type="ECO:0000313" key="10">
    <source>
        <dbReference type="Proteomes" id="UP000283732"/>
    </source>
</evidence>
<evidence type="ECO:0000313" key="11">
    <source>
        <dbReference type="Proteomes" id="UP000285173"/>
    </source>
</evidence>
<evidence type="ECO:0000313" key="9">
    <source>
        <dbReference type="EMBL" id="RHH74657.1"/>
    </source>
</evidence>
<comment type="subcellular location">
    <subcellularLocation>
        <location evidence="1">Cytoplasm</location>
    </subcellularLocation>
</comment>
<evidence type="ECO:0000256" key="3">
    <source>
        <dbReference type="ARBA" id="ARBA00022737"/>
    </source>
</evidence>
<dbReference type="PANTHER" id="PTHR46630">
    <property type="entry name" value="TETRATRICOPEPTIDE REPEAT PROTEIN 29"/>
    <property type="match status" value="1"/>
</dbReference>
<reference evidence="10 11" key="1">
    <citation type="submission" date="2018-08" db="EMBL/GenBank/DDBJ databases">
        <title>A genome reference for cultivated species of the human gut microbiota.</title>
        <authorList>
            <person name="Zou Y."/>
            <person name="Xue W."/>
            <person name="Luo G."/>
        </authorList>
    </citation>
    <scope>NUCLEOTIDE SEQUENCE [LARGE SCALE GENOMIC DNA]</scope>
    <source>
        <strain evidence="9 10">AM16-50</strain>
        <strain evidence="8 11">AM50-15</strain>
    </source>
</reference>
<dbReference type="AlphaFoldDB" id="A0A3R6IUY3"/>
<dbReference type="InterPro" id="IPR011990">
    <property type="entry name" value="TPR-like_helical_dom_sf"/>
</dbReference>
<evidence type="ECO:0000256" key="2">
    <source>
        <dbReference type="ARBA" id="ARBA00022490"/>
    </source>
</evidence>
<dbReference type="InterPro" id="IPR019734">
    <property type="entry name" value="TPR_rpt"/>
</dbReference>
<feature type="coiled-coil region" evidence="6">
    <location>
        <begin position="390"/>
        <end position="467"/>
    </location>
</feature>
<keyword evidence="7" id="KW-1133">Transmembrane helix</keyword>
<dbReference type="Proteomes" id="UP000285173">
    <property type="component" value="Unassembled WGS sequence"/>
</dbReference>
<dbReference type="PANTHER" id="PTHR46630:SF1">
    <property type="entry name" value="TETRATRICOPEPTIDE REPEAT PROTEIN 29"/>
    <property type="match status" value="1"/>
</dbReference>
<keyword evidence="7" id="KW-0812">Transmembrane</keyword>
<dbReference type="Pfam" id="PF17170">
    <property type="entry name" value="DUF5128"/>
    <property type="match status" value="1"/>
</dbReference>
<keyword evidence="4" id="KW-0802">TPR repeat</keyword>
<accession>A0A3R6IUY3</accession>
<sequence>MVEGNVIFNRKNTILMKNLTKTLIMAVLPLMFFGLFTCQPESDPAIYQAESFMDVYPDSAFLLLKNILKPEKLSAEEYATWCLLMTQARDKNYMEHTSDSMINVAVKYFERHKDPKRLAWSYYYSGIISNELGEHVQSQLAFLKARSVALEIDEPKLLGRIYENLGNLYERQELQDSVLFFYNKALLYYQHAQDSVGVGISLRNIGRSYLHFDLDSAERYYQESLQRLHNNRYMRASVLNDLGILYKQRGENELSLQYIRHSLEVSGYGIRYIHTRYLNIGELYLRMGQKDSALYYLERCLADANTRTAACASLSKLYSRIGDWKTACTYQNCYIAYIDSVYQNHKAAELAMQSEHYDKEKAIAIMQQQNLKSRFVLFLIVGIIIMILLVILLENNYRTVCEKLKSLKENEAQRQGQYTKLERQKKDLEEQLAGYKKEIEDQLEKEKQSLKLQLVSKEEEVVHLKKQIEQMENPEKNVEIFIMVKYMFLLFLLFLQSWGCVDNKKADPIVKDVSASVIADSLAYVPLETSSNCLIKYVNQIGLDDKNIFIRDDKKVLRFSIDGKFICNIGNIGEGPGEYICCGGFDIDQKKVFLWSIFAHRILVYDYDGSFLSSVEVKNRNITDMFVMNDTIYLNFETTSHSIMGRDSFLLLGLNGKTIFSDAGQITGIDKYQKRVYIRKPDLRKEIACVDSFLIYSSGTFVDTLLINCVKEKEKDFFYPKLLVGNYVFGNYQQECFTYTNKFNRQLKSGRIVQYVTSHPIPKNPAIYDKKGNEMILYKGNDMIYSGIPNDFHGIPDFYIYLDFLGFIPYYISENNTISTLLSTENAMKYQISIKGDDNPIIVVLYLK</sequence>
<name>A0A3R6IUY3_9BACT</name>
<feature type="transmembrane region" description="Helical" evidence="7">
    <location>
        <begin position="480"/>
        <end position="499"/>
    </location>
</feature>
<comment type="caution">
    <text evidence="9">The sequence shown here is derived from an EMBL/GenBank/DDBJ whole genome shotgun (WGS) entry which is preliminary data.</text>
</comment>
<dbReference type="SMART" id="SM00028">
    <property type="entry name" value="TPR"/>
    <property type="match status" value="4"/>
</dbReference>
<dbReference type="EMBL" id="QSEF01000004">
    <property type="protein sequence ID" value="RGZ50314.1"/>
    <property type="molecule type" value="Genomic_DNA"/>
</dbReference>
<evidence type="ECO:0000256" key="7">
    <source>
        <dbReference type="SAM" id="Phobius"/>
    </source>
</evidence>
<dbReference type="Pfam" id="PF13424">
    <property type="entry name" value="TPR_12"/>
    <property type="match status" value="1"/>
</dbReference>
<evidence type="ECO:0000256" key="4">
    <source>
        <dbReference type="ARBA" id="ARBA00022803"/>
    </source>
</evidence>
<dbReference type="EMBL" id="QRKC01000011">
    <property type="protein sequence ID" value="RHH74657.1"/>
    <property type="molecule type" value="Genomic_DNA"/>
</dbReference>
<feature type="transmembrane region" description="Helical" evidence="7">
    <location>
        <begin position="375"/>
        <end position="393"/>
    </location>
</feature>
<dbReference type="GO" id="GO:0005737">
    <property type="term" value="C:cytoplasm"/>
    <property type="evidence" value="ECO:0007669"/>
    <property type="project" value="UniProtKB-SubCell"/>
</dbReference>
<keyword evidence="7" id="KW-0472">Membrane</keyword>
<proteinExistence type="inferred from homology"/>
<dbReference type="SUPFAM" id="SSF48452">
    <property type="entry name" value="TPR-like"/>
    <property type="match status" value="2"/>
</dbReference>
<dbReference type="Gene3D" id="1.25.40.10">
    <property type="entry name" value="Tetratricopeptide repeat domain"/>
    <property type="match status" value="2"/>
</dbReference>
<dbReference type="SUPFAM" id="SSF63829">
    <property type="entry name" value="Calcium-dependent phosphotriesterase"/>
    <property type="match status" value="1"/>
</dbReference>
<evidence type="ECO:0000256" key="1">
    <source>
        <dbReference type="ARBA" id="ARBA00004496"/>
    </source>
</evidence>
<organism evidence="9 10">
    <name type="scientific">Parabacteroides merdae</name>
    <dbReference type="NCBI Taxonomy" id="46503"/>
    <lineage>
        <taxon>Bacteria</taxon>
        <taxon>Pseudomonadati</taxon>
        <taxon>Bacteroidota</taxon>
        <taxon>Bacteroidia</taxon>
        <taxon>Bacteroidales</taxon>
        <taxon>Tannerellaceae</taxon>
        <taxon>Parabacteroides</taxon>
    </lineage>
</organism>
<evidence type="ECO:0000256" key="5">
    <source>
        <dbReference type="ARBA" id="ARBA00038253"/>
    </source>
</evidence>